<evidence type="ECO:0000313" key="4">
    <source>
        <dbReference type="Proteomes" id="UP000004478"/>
    </source>
</evidence>
<accession>K1LFP6</accession>
<dbReference type="Pfam" id="PF13561">
    <property type="entry name" value="adh_short_C2"/>
    <property type="match status" value="1"/>
</dbReference>
<dbReference type="GO" id="GO:0055041">
    <property type="term" value="F:cyclopentanol dehydrogenase activity"/>
    <property type="evidence" value="ECO:0007669"/>
    <property type="project" value="UniProtKB-EC"/>
</dbReference>
<dbReference type="PANTHER" id="PTHR43477">
    <property type="entry name" value="DIHYDROANTICAPSIN 7-DEHYDROGENASE"/>
    <property type="match status" value="1"/>
</dbReference>
<dbReference type="InterPro" id="IPR051122">
    <property type="entry name" value="SDR_DHRS6-like"/>
</dbReference>
<dbReference type="InterPro" id="IPR002347">
    <property type="entry name" value="SDR_fam"/>
</dbReference>
<dbReference type="Proteomes" id="UP000004478">
    <property type="component" value="Unassembled WGS sequence"/>
</dbReference>
<dbReference type="EC" id="1.1.1.163" evidence="3"/>
<comment type="similarity">
    <text evidence="1">Belongs to the short-chain dehydrogenases/reductases (SDR) family.</text>
</comment>
<evidence type="ECO:0000256" key="2">
    <source>
        <dbReference type="ARBA" id="ARBA00023002"/>
    </source>
</evidence>
<dbReference type="SUPFAM" id="SSF51735">
    <property type="entry name" value="NAD(P)-binding Rossmann-fold domains"/>
    <property type="match status" value="1"/>
</dbReference>
<reference evidence="3 4" key="1">
    <citation type="journal article" date="2012" name="J. Bacteriol.">
        <title>Draft Genome Sequence of Cecembia lonarensis Strain LW9T, Isolated from Lonar Lake, a Haloalkaline Lake in India.</title>
        <authorList>
            <person name="Shivaji S."/>
            <person name="Ara S."/>
            <person name="Singh A."/>
            <person name="Pinnaka A.K."/>
        </authorList>
    </citation>
    <scope>NUCLEOTIDE SEQUENCE [LARGE SCALE GENOMIC DNA]</scope>
    <source>
        <strain evidence="3 4">LW9</strain>
    </source>
</reference>
<sequence>MLLGKNILVFGSNSEINLSIAERIVSDQAGKLFYVSSEKVDLDQNGAVEFIQLNFYDNTELDRLVELLGNEKIDGIVYAGGMGGVRPLKLNSPDFVSQMFHHNVFTFFEIIRLMTKKRLINEGASIVALSSVSSIKGLKSKSVYSSSKAALDAAVRGMAAELADKKIRVNSIQKGWVITDMNLDFIQSNMAVAENNDFEKQVLGAIDPKEIANLVVFLLSDQVKTLTGTNLLLDGGYTL</sequence>
<dbReference type="InterPro" id="IPR036291">
    <property type="entry name" value="NAD(P)-bd_dom_sf"/>
</dbReference>
<keyword evidence="2 3" id="KW-0560">Oxidoreductase</keyword>
<organism evidence="3 4">
    <name type="scientific">Cecembia lonarensis (strain CCUG 58316 / KCTC 22772 / LW9)</name>
    <dbReference type="NCBI Taxonomy" id="1225176"/>
    <lineage>
        <taxon>Bacteria</taxon>
        <taxon>Pseudomonadati</taxon>
        <taxon>Bacteroidota</taxon>
        <taxon>Cytophagia</taxon>
        <taxon>Cytophagales</taxon>
        <taxon>Cyclobacteriaceae</taxon>
        <taxon>Cecembia</taxon>
    </lineage>
</organism>
<proteinExistence type="inferred from homology"/>
<dbReference type="EMBL" id="AMGM01000032">
    <property type="protein sequence ID" value="EKB49123.1"/>
    <property type="molecule type" value="Genomic_DNA"/>
</dbReference>
<keyword evidence="4" id="KW-1185">Reference proteome</keyword>
<dbReference type="AlphaFoldDB" id="K1LFP6"/>
<protein>
    <submittedName>
        <fullName evidence="3">Cyclopentanol dehydrogenase</fullName>
        <ecNumber evidence="3">1.1.1.163</ecNumber>
    </submittedName>
</protein>
<dbReference type="PANTHER" id="PTHR43477:SF1">
    <property type="entry name" value="DIHYDROANTICAPSIN 7-DEHYDROGENASE"/>
    <property type="match status" value="1"/>
</dbReference>
<evidence type="ECO:0000256" key="1">
    <source>
        <dbReference type="ARBA" id="ARBA00006484"/>
    </source>
</evidence>
<dbReference type="PRINTS" id="PR00081">
    <property type="entry name" value="GDHRDH"/>
</dbReference>
<dbReference type="Gene3D" id="3.40.50.720">
    <property type="entry name" value="NAD(P)-binding Rossmann-like Domain"/>
    <property type="match status" value="1"/>
</dbReference>
<comment type="caution">
    <text evidence="3">The sequence shown here is derived from an EMBL/GenBank/DDBJ whole genome shotgun (WGS) entry which is preliminary data.</text>
</comment>
<dbReference type="CDD" id="cd05233">
    <property type="entry name" value="SDR_c"/>
    <property type="match status" value="1"/>
</dbReference>
<evidence type="ECO:0000313" key="3">
    <source>
        <dbReference type="EMBL" id="EKB49123.1"/>
    </source>
</evidence>
<gene>
    <name evidence="3" type="primary">cpnA_5</name>
    <name evidence="3" type="ORF">B879_02221</name>
</gene>
<name>K1LFP6_CECL9</name>
<dbReference type="OrthoDB" id="20590at2"/>